<evidence type="ECO:0000313" key="1">
    <source>
        <dbReference type="EMBL" id="KKL97647.1"/>
    </source>
</evidence>
<reference evidence="1" key="1">
    <citation type="journal article" date="2015" name="Nature">
        <title>Complex archaea that bridge the gap between prokaryotes and eukaryotes.</title>
        <authorList>
            <person name="Spang A."/>
            <person name="Saw J.H."/>
            <person name="Jorgensen S.L."/>
            <person name="Zaremba-Niedzwiedzka K."/>
            <person name="Martijn J."/>
            <person name="Lind A.E."/>
            <person name="van Eijk R."/>
            <person name="Schleper C."/>
            <person name="Guy L."/>
            <person name="Ettema T.J."/>
        </authorList>
    </citation>
    <scope>NUCLEOTIDE SEQUENCE</scope>
</reference>
<organism evidence="1">
    <name type="scientific">marine sediment metagenome</name>
    <dbReference type="NCBI Taxonomy" id="412755"/>
    <lineage>
        <taxon>unclassified sequences</taxon>
        <taxon>metagenomes</taxon>
        <taxon>ecological metagenomes</taxon>
    </lineage>
</organism>
<name>A0A0F9JF70_9ZZZZ</name>
<proteinExistence type="predicted"/>
<comment type="caution">
    <text evidence="1">The sequence shown here is derived from an EMBL/GenBank/DDBJ whole genome shotgun (WGS) entry which is preliminary data.</text>
</comment>
<dbReference type="AlphaFoldDB" id="A0A0F9JF70"/>
<sequence length="66" mass="7159">MQQHSTFICDPHVRGCECGPDQLWCNPYSVEGYCPTEGAGDECEADPSKLIVLTLTDGGFTHVVLS</sequence>
<gene>
    <name evidence="1" type="ORF">LCGC14_1832350</name>
</gene>
<protein>
    <submittedName>
        <fullName evidence="1">Uncharacterized protein</fullName>
    </submittedName>
</protein>
<dbReference type="EMBL" id="LAZR01018116">
    <property type="protein sequence ID" value="KKL97647.1"/>
    <property type="molecule type" value="Genomic_DNA"/>
</dbReference>
<accession>A0A0F9JF70</accession>